<feature type="transmembrane region" description="Helical" evidence="9">
    <location>
        <begin position="69"/>
        <end position="87"/>
    </location>
</feature>
<keyword evidence="4 9" id="KW-0812">Transmembrane</keyword>
<keyword evidence="6 9" id="KW-1133">Transmembrane helix</keyword>
<dbReference type="Pfam" id="PF18927">
    <property type="entry name" value="CrtO"/>
    <property type="match status" value="1"/>
</dbReference>
<organism evidence="10">
    <name type="scientific">marine metagenome</name>
    <dbReference type="NCBI Taxonomy" id="408172"/>
    <lineage>
        <taxon>unclassified sequences</taxon>
        <taxon>metagenomes</taxon>
        <taxon>ecological metagenomes</taxon>
    </lineage>
</organism>
<keyword evidence="5" id="KW-0732">Signal</keyword>
<reference evidence="10" key="1">
    <citation type="submission" date="2018-05" db="EMBL/GenBank/DDBJ databases">
        <authorList>
            <person name="Lanie J.A."/>
            <person name="Ng W.-L."/>
            <person name="Kazmierczak K.M."/>
            <person name="Andrzejewski T.M."/>
            <person name="Davidsen T.M."/>
            <person name="Wayne K.J."/>
            <person name="Tettelin H."/>
            <person name="Glass J.I."/>
            <person name="Rusch D."/>
            <person name="Podicherti R."/>
            <person name="Tsui H.-C.T."/>
            <person name="Winkler M.E."/>
        </authorList>
    </citation>
    <scope>NUCLEOTIDE SEQUENCE</scope>
</reference>
<keyword evidence="8" id="KW-0012">Acyltransferase</keyword>
<sequence>LPVHHLSDKKRFFVKLLKKFMNRKVLFSTEVLSMKAFREPKVGWMKSCLPVKPPTSPPPLSRRQNGLRILIGTILAALASNVVSHTAPDTHPFLFALAASWMVLILTVVLLLSFRQLGSYEVPFAAWERDGTIYRCAGVVQYRWILLHSPFAWLFFDFKLYGGRSDLPRLLRRTYGAEIAHVIAAILNVILAGVLIGSGYGIAGIWALLINVPFNVHIIILQRWNRGRILRLLQQTKKN</sequence>
<evidence type="ECO:0000256" key="7">
    <source>
        <dbReference type="ARBA" id="ARBA00023136"/>
    </source>
</evidence>
<evidence type="ECO:0000256" key="1">
    <source>
        <dbReference type="ARBA" id="ARBA00004162"/>
    </source>
</evidence>
<dbReference type="AlphaFoldDB" id="A0A382UR00"/>
<evidence type="ECO:0000256" key="6">
    <source>
        <dbReference type="ARBA" id="ARBA00022989"/>
    </source>
</evidence>
<evidence type="ECO:0008006" key="11">
    <source>
        <dbReference type="Google" id="ProtNLM"/>
    </source>
</evidence>
<evidence type="ECO:0000256" key="2">
    <source>
        <dbReference type="ARBA" id="ARBA00022475"/>
    </source>
</evidence>
<feature type="transmembrane region" description="Helical" evidence="9">
    <location>
        <begin position="93"/>
        <end position="114"/>
    </location>
</feature>
<comment type="subcellular location">
    <subcellularLocation>
        <location evidence="1">Cell membrane</location>
        <topology evidence="1">Single-pass membrane protein</topology>
    </subcellularLocation>
</comment>
<evidence type="ECO:0000256" key="5">
    <source>
        <dbReference type="ARBA" id="ARBA00022729"/>
    </source>
</evidence>
<keyword evidence="3" id="KW-0808">Transferase</keyword>
<evidence type="ECO:0000256" key="3">
    <source>
        <dbReference type="ARBA" id="ARBA00022679"/>
    </source>
</evidence>
<protein>
    <recommendedName>
        <fullName evidence="11">Glycosyl-4,4'-diaponeurosporenoate acyltransferase</fullName>
    </recommendedName>
</protein>
<evidence type="ECO:0000256" key="8">
    <source>
        <dbReference type="ARBA" id="ARBA00023315"/>
    </source>
</evidence>
<proteinExistence type="predicted"/>
<gene>
    <name evidence="10" type="ORF">METZ01_LOCUS389547</name>
</gene>
<dbReference type="GO" id="GO:0005886">
    <property type="term" value="C:plasma membrane"/>
    <property type="evidence" value="ECO:0007669"/>
    <property type="project" value="UniProtKB-SubCell"/>
</dbReference>
<evidence type="ECO:0000313" key="10">
    <source>
        <dbReference type="EMBL" id="SVD36693.1"/>
    </source>
</evidence>
<feature type="transmembrane region" description="Helical" evidence="9">
    <location>
        <begin position="203"/>
        <end position="221"/>
    </location>
</feature>
<feature type="non-terminal residue" evidence="10">
    <location>
        <position position="1"/>
    </location>
</feature>
<name>A0A382UR00_9ZZZZ</name>
<evidence type="ECO:0000256" key="9">
    <source>
        <dbReference type="SAM" id="Phobius"/>
    </source>
</evidence>
<keyword evidence="2" id="KW-1003">Cell membrane</keyword>
<evidence type="ECO:0000256" key="4">
    <source>
        <dbReference type="ARBA" id="ARBA00022692"/>
    </source>
</evidence>
<keyword evidence="7 9" id="KW-0472">Membrane</keyword>
<dbReference type="GO" id="GO:0016746">
    <property type="term" value="F:acyltransferase activity"/>
    <property type="evidence" value="ECO:0007669"/>
    <property type="project" value="UniProtKB-KW"/>
</dbReference>
<dbReference type="InterPro" id="IPR044021">
    <property type="entry name" value="CrtO"/>
</dbReference>
<feature type="transmembrane region" description="Helical" evidence="9">
    <location>
        <begin position="179"/>
        <end position="197"/>
    </location>
</feature>
<dbReference type="EMBL" id="UINC01146137">
    <property type="protein sequence ID" value="SVD36693.1"/>
    <property type="molecule type" value="Genomic_DNA"/>
</dbReference>
<accession>A0A382UR00</accession>